<dbReference type="Proteomes" id="UP000295357">
    <property type="component" value="Unassembled WGS sequence"/>
</dbReference>
<proteinExistence type="predicted"/>
<keyword evidence="2" id="KW-0805">Transcription regulation</keyword>
<evidence type="ECO:0000256" key="3">
    <source>
        <dbReference type="ARBA" id="ARBA00023125"/>
    </source>
</evidence>
<dbReference type="PRINTS" id="PR00455">
    <property type="entry name" value="HTHTETR"/>
</dbReference>
<keyword evidence="4" id="KW-0804">Transcription</keyword>
<evidence type="ECO:0000313" key="8">
    <source>
        <dbReference type="Proteomes" id="UP000295357"/>
    </source>
</evidence>
<dbReference type="Gene3D" id="1.10.357.10">
    <property type="entry name" value="Tetracycline Repressor, domain 2"/>
    <property type="match status" value="1"/>
</dbReference>
<protein>
    <submittedName>
        <fullName evidence="7">TetR family transcriptional regulator</fullName>
    </submittedName>
</protein>
<evidence type="ECO:0000259" key="6">
    <source>
        <dbReference type="PROSITE" id="PS50977"/>
    </source>
</evidence>
<dbReference type="InterPro" id="IPR023772">
    <property type="entry name" value="DNA-bd_HTH_TetR-type_CS"/>
</dbReference>
<dbReference type="GO" id="GO:0003677">
    <property type="term" value="F:DNA binding"/>
    <property type="evidence" value="ECO:0007669"/>
    <property type="project" value="UniProtKB-UniRule"/>
</dbReference>
<organism evidence="7 8">
    <name type="scientific">Roseateles asaccharophilus</name>
    <dbReference type="NCBI Taxonomy" id="582607"/>
    <lineage>
        <taxon>Bacteria</taxon>
        <taxon>Pseudomonadati</taxon>
        <taxon>Pseudomonadota</taxon>
        <taxon>Betaproteobacteria</taxon>
        <taxon>Burkholderiales</taxon>
        <taxon>Sphaerotilaceae</taxon>
        <taxon>Roseateles</taxon>
    </lineage>
</organism>
<dbReference type="Pfam" id="PF00440">
    <property type="entry name" value="TetR_N"/>
    <property type="match status" value="1"/>
</dbReference>
<dbReference type="PANTHER" id="PTHR47506">
    <property type="entry name" value="TRANSCRIPTIONAL REGULATORY PROTEIN"/>
    <property type="match status" value="1"/>
</dbReference>
<dbReference type="SUPFAM" id="SSF48498">
    <property type="entry name" value="Tetracyclin repressor-like, C-terminal domain"/>
    <property type="match status" value="1"/>
</dbReference>
<dbReference type="InterPro" id="IPR001647">
    <property type="entry name" value="HTH_TetR"/>
</dbReference>
<dbReference type="EMBL" id="SNXE01000014">
    <property type="protein sequence ID" value="TDP04559.1"/>
    <property type="molecule type" value="Genomic_DNA"/>
</dbReference>
<reference evidence="7 8" key="1">
    <citation type="submission" date="2019-03" db="EMBL/GenBank/DDBJ databases">
        <title>Genomic Encyclopedia of Type Strains, Phase IV (KMG-IV): sequencing the most valuable type-strain genomes for metagenomic binning, comparative biology and taxonomic classification.</title>
        <authorList>
            <person name="Goeker M."/>
        </authorList>
    </citation>
    <scope>NUCLEOTIDE SEQUENCE [LARGE SCALE GENOMIC DNA]</scope>
    <source>
        <strain evidence="7 8">DSM 25082</strain>
    </source>
</reference>
<dbReference type="PROSITE" id="PS50977">
    <property type="entry name" value="HTH_TETR_2"/>
    <property type="match status" value="1"/>
</dbReference>
<dbReference type="Pfam" id="PF08361">
    <property type="entry name" value="TetR_C_2"/>
    <property type="match status" value="1"/>
</dbReference>
<keyword evidence="8" id="KW-1185">Reference proteome</keyword>
<evidence type="ECO:0000256" key="5">
    <source>
        <dbReference type="PROSITE-ProRule" id="PRU00335"/>
    </source>
</evidence>
<evidence type="ECO:0000256" key="1">
    <source>
        <dbReference type="ARBA" id="ARBA00022491"/>
    </source>
</evidence>
<sequence length="234" mass="26099">MVRRTKQEAQETRHRILDTAETLFLRQGVSRTSLQQIADAAGLTRGAIYWHFEDKSQLFDAIMERATMPMEQGMGSQDTAPRDLSELRWGLVNIFFLTVNQERTHRAFEISMHKVEYAGELEGLRERKASAHRDWRELTLRCLRHAQEQGQLEAQVDVATAAVALVSLVDGLLHQWITEPEAFDLLAVGQAAVQGFLDSLMPAGHTLPPMSAADRARLGQLPLCPGQSSGKSPA</sequence>
<dbReference type="AlphaFoldDB" id="A0A4R6MQL4"/>
<comment type="caution">
    <text evidence="7">The sequence shown here is derived from an EMBL/GenBank/DDBJ whole genome shotgun (WGS) entry which is preliminary data.</text>
</comment>
<accession>A0A4R6MQL4</accession>
<dbReference type="RefSeq" id="WP_133605518.1">
    <property type="nucleotide sequence ID" value="NZ_JAUFPJ010000012.1"/>
</dbReference>
<feature type="domain" description="HTH tetR-type" evidence="6">
    <location>
        <begin position="10"/>
        <end position="70"/>
    </location>
</feature>
<evidence type="ECO:0000256" key="4">
    <source>
        <dbReference type="ARBA" id="ARBA00023163"/>
    </source>
</evidence>
<dbReference type="PANTHER" id="PTHR47506:SF6">
    <property type="entry name" value="HTH-TYPE TRANSCRIPTIONAL REPRESSOR NEMR"/>
    <property type="match status" value="1"/>
</dbReference>
<gene>
    <name evidence="7" type="ORF">DFR39_11448</name>
</gene>
<dbReference type="InterPro" id="IPR036271">
    <property type="entry name" value="Tet_transcr_reg_TetR-rel_C_sf"/>
</dbReference>
<dbReference type="InterPro" id="IPR009057">
    <property type="entry name" value="Homeodomain-like_sf"/>
</dbReference>
<dbReference type="SUPFAM" id="SSF46689">
    <property type="entry name" value="Homeodomain-like"/>
    <property type="match status" value="1"/>
</dbReference>
<evidence type="ECO:0000313" key="7">
    <source>
        <dbReference type="EMBL" id="TDP04559.1"/>
    </source>
</evidence>
<dbReference type="PROSITE" id="PS01081">
    <property type="entry name" value="HTH_TETR_1"/>
    <property type="match status" value="1"/>
</dbReference>
<feature type="DNA-binding region" description="H-T-H motif" evidence="5">
    <location>
        <begin position="33"/>
        <end position="52"/>
    </location>
</feature>
<evidence type="ECO:0000256" key="2">
    <source>
        <dbReference type="ARBA" id="ARBA00023015"/>
    </source>
</evidence>
<dbReference type="InterPro" id="IPR013572">
    <property type="entry name" value="Tscrpt_reg_MAATS_C"/>
</dbReference>
<dbReference type="OrthoDB" id="5816932at2"/>
<keyword evidence="1" id="KW-0678">Repressor</keyword>
<keyword evidence="3 5" id="KW-0238">DNA-binding</keyword>
<name>A0A4R6MQL4_9BURK</name>